<proteinExistence type="predicted"/>
<reference evidence="2 3" key="1">
    <citation type="journal article" date="2011" name="EMBO J.">
        <title>Structural diversity of bacterial flagellar motors.</title>
        <authorList>
            <person name="Chen S."/>
            <person name="Beeby M."/>
            <person name="Murphy G.E."/>
            <person name="Leadbetter J.R."/>
            <person name="Hendrixson D.R."/>
            <person name="Briegel A."/>
            <person name="Li Z."/>
            <person name="Shi J."/>
            <person name="Tocheva E.I."/>
            <person name="Muller A."/>
            <person name="Dobro M.J."/>
            <person name="Jensen G.J."/>
        </authorList>
    </citation>
    <scope>NUCLEOTIDE SEQUENCE [LARGE SCALE GENOMIC DNA]</scope>
    <source>
        <strain evidence="2 3">DSM 6540</strain>
    </source>
</reference>
<comment type="caution">
    <text evidence="2">The sequence shown here is derived from an EMBL/GenBank/DDBJ whole genome shotgun (WGS) entry which is preliminary data.</text>
</comment>
<organism evidence="2 3">
    <name type="scientific">Acetonema longum DSM 6540</name>
    <dbReference type="NCBI Taxonomy" id="1009370"/>
    <lineage>
        <taxon>Bacteria</taxon>
        <taxon>Bacillati</taxon>
        <taxon>Bacillota</taxon>
        <taxon>Negativicutes</taxon>
        <taxon>Acetonemataceae</taxon>
        <taxon>Acetonema</taxon>
    </lineage>
</organism>
<gene>
    <name evidence="2" type="ORF">ALO_18497</name>
</gene>
<evidence type="ECO:0000313" key="2">
    <source>
        <dbReference type="EMBL" id="EGO62373.1"/>
    </source>
</evidence>
<accession>F7NNK8</accession>
<sequence>MLVNKKSTLIRIICGILAVYLLVLSLNGNSGSEKRFSWITMVKANSAESIKTRPVEGNQMKDTAAEEKMVGFWQDLPFVAARYGDNYLFFADKTFRFKYNEAYDTRRLIGFSGRWEITNDQLILQVTQLTIVVGGTLEKSPTSASGYAIVNGDMHTVTIDPPEKIVLQLSEYLVDNSSPRPITRKIGGEQFWRLTHNPALYK</sequence>
<dbReference type="AlphaFoldDB" id="F7NNK8"/>
<dbReference type="STRING" id="1009370.ALO_18497"/>
<feature type="transmembrane region" description="Helical" evidence="1">
    <location>
        <begin position="9"/>
        <end position="26"/>
    </location>
</feature>
<keyword evidence="3" id="KW-1185">Reference proteome</keyword>
<dbReference type="eggNOG" id="ENOG5030JCI">
    <property type="taxonomic scope" value="Bacteria"/>
</dbReference>
<evidence type="ECO:0000256" key="1">
    <source>
        <dbReference type="SAM" id="Phobius"/>
    </source>
</evidence>
<keyword evidence="1" id="KW-0812">Transmembrane</keyword>
<evidence type="ECO:0000313" key="3">
    <source>
        <dbReference type="Proteomes" id="UP000003240"/>
    </source>
</evidence>
<dbReference type="Proteomes" id="UP000003240">
    <property type="component" value="Unassembled WGS sequence"/>
</dbReference>
<name>F7NNK8_9FIRM</name>
<dbReference type="EMBL" id="AFGF01000225">
    <property type="protein sequence ID" value="EGO62373.1"/>
    <property type="molecule type" value="Genomic_DNA"/>
</dbReference>
<protein>
    <submittedName>
        <fullName evidence="2">Uncharacterized protein</fullName>
    </submittedName>
</protein>
<keyword evidence="1" id="KW-0472">Membrane</keyword>
<keyword evidence="1" id="KW-1133">Transmembrane helix</keyword>